<feature type="transmembrane region" description="Helical" evidence="1">
    <location>
        <begin position="102"/>
        <end position="127"/>
    </location>
</feature>
<feature type="transmembrane region" description="Helical" evidence="1">
    <location>
        <begin position="20"/>
        <end position="42"/>
    </location>
</feature>
<dbReference type="InterPro" id="IPR010656">
    <property type="entry name" value="DctM"/>
</dbReference>
<dbReference type="EMBL" id="BARW01001711">
    <property type="protein sequence ID" value="GAI62901.1"/>
    <property type="molecule type" value="Genomic_DNA"/>
</dbReference>
<evidence type="ECO:0000259" key="2">
    <source>
        <dbReference type="Pfam" id="PF06808"/>
    </source>
</evidence>
<evidence type="ECO:0000313" key="3">
    <source>
        <dbReference type="EMBL" id="GAI62901.1"/>
    </source>
</evidence>
<dbReference type="AlphaFoldDB" id="X1R790"/>
<keyword evidence="1" id="KW-0472">Membrane</keyword>
<reference evidence="3" key="1">
    <citation type="journal article" date="2014" name="Front. Microbiol.">
        <title>High frequency of phylogenetically diverse reductive dehalogenase-homologous genes in deep subseafloor sedimentary metagenomes.</title>
        <authorList>
            <person name="Kawai M."/>
            <person name="Futagami T."/>
            <person name="Toyoda A."/>
            <person name="Takaki Y."/>
            <person name="Nishi S."/>
            <person name="Hori S."/>
            <person name="Arai W."/>
            <person name="Tsubouchi T."/>
            <person name="Morono Y."/>
            <person name="Uchiyama I."/>
            <person name="Ito T."/>
            <person name="Fujiyama A."/>
            <person name="Inagaki F."/>
            <person name="Takami H."/>
        </authorList>
    </citation>
    <scope>NUCLEOTIDE SEQUENCE</scope>
    <source>
        <strain evidence="3">Expedition CK06-06</strain>
    </source>
</reference>
<comment type="caution">
    <text evidence="3">The sequence shown here is derived from an EMBL/GenBank/DDBJ whole genome shotgun (WGS) entry which is preliminary data.</text>
</comment>
<keyword evidence="1" id="KW-0812">Transmembrane</keyword>
<organism evidence="3">
    <name type="scientific">marine sediment metagenome</name>
    <dbReference type="NCBI Taxonomy" id="412755"/>
    <lineage>
        <taxon>unclassified sequences</taxon>
        <taxon>metagenomes</taxon>
        <taxon>ecological metagenomes</taxon>
    </lineage>
</organism>
<accession>X1R790</accession>
<keyword evidence="1" id="KW-1133">Transmembrane helix</keyword>
<dbReference type="PANTHER" id="PTHR43849">
    <property type="entry name" value="BLL3936 PROTEIN"/>
    <property type="match status" value="1"/>
</dbReference>
<gene>
    <name evidence="3" type="ORF">S12H4_05241</name>
</gene>
<proteinExistence type="predicted"/>
<dbReference type="Pfam" id="PF06808">
    <property type="entry name" value="DctM"/>
    <property type="match status" value="1"/>
</dbReference>
<name>X1R790_9ZZZZ</name>
<dbReference type="PANTHER" id="PTHR43849:SF2">
    <property type="entry name" value="BLL3936 PROTEIN"/>
    <property type="match status" value="1"/>
</dbReference>
<feature type="transmembrane region" description="Helical" evidence="1">
    <location>
        <begin position="54"/>
        <end position="82"/>
    </location>
</feature>
<feature type="transmembrane region" description="Helical" evidence="1">
    <location>
        <begin position="139"/>
        <end position="158"/>
    </location>
</feature>
<protein>
    <recommendedName>
        <fullName evidence="2">TRAP C4-dicarboxylate transport system permease DctM subunit domain-containing protein</fullName>
    </recommendedName>
</protein>
<sequence length="169" mass="17445">MMPKRLIGTLALGAKNAVMIAIACTCAGMIVTVVTHTGLGLAFSSLALALSRGIFFFVLVFVMMAAIILGIGVPSTAAYILASTLGVPILVRLGADLLAAHLFTYYFAIIACCTPPVAVCAYAGAALAGSDPMKTGFEAFKLAIAGFIVPYMFIYNPVLSKSLAPSMNG</sequence>
<evidence type="ECO:0000256" key="1">
    <source>
        <dbReference type="SAM" id="Phobius"/>
    </source>
</evidence>
<feature type="domain" description="TRAP C4-dicarboxylate transport system permease DctM subunit" evidence="2">
    <location>
        <begin position="5"/>
        <end position="159"/>
    </location>
</feature>